<dbReference type="EMBL" id="JBHSAM010000031">
    <property type="protein sequence ID" value="MFC4102185.1"/>
    <property type="molecule type" value="Genomic_DNA"/>
</dbReference>
<evidence type="ECO:0008006" key="4">
    <source>
        <dbReference type="Google" id="ProtNLM"/>
    </source>
</evidence>
<feature type="transmembrane region" description="Helical" evidence="1">
    <location>
        <begin position="153"/>
        <end position="173"/>
    </location>
</feature>
<protein>
    <recommendedName>
        <fullName evidence="4">ABC transporter permease</fullName>
    </recommendedName>
</protein>
<feature type="transmembrane region" description="Helical" evidence="1">
    <location>
        <begin position="210"/>
        <end position="230"/>
    </location>
</feature>
<comment type="caution">
    <text evidence="2">The sequence shown here is derived from an EMBL/GenBank/DDBJ whole genome shotgun (WGS) entry which is preliminary data.</text>
</comment>
<sequence length="521" mass="58686">MGKEWKQFWAQPQYWSVFAAAQLVFLGVAMRLLEGWQDIPGMIFFMMAFHFLFLLYGAEQARLEAKHHTGELVSSFPNGARYYGIKLAYWVSHSAFWYGLFVVILLLCLQRQGEAITGEIAWIIVLYTGCNWLVPFFVYMVLGYALFSLLPSLTTYVALAAVWILLSPYNHFVQLLPSPLLPWLAISDLNFSITQNLFTTEHMMIGDGVRWQRLLAVLGAVAIYAAAVPLVRRKKTVRLLLIPLLVGLILIPAFAPNQRLTDVYGGQTLEPNPFEATNAYAMNAYTMNIRHARDDHRLSYEAEISMTGKTGPIALALWDAIHIDELKLDDKPLPYERAGNWVKLVLPDGFEGTGVLRLAASTDAYPDVNATSFELLSTLPWYPMEPEEARDPMGHAKKERYEITLEGVDADRLVTNFAKSEGGALAGETYGPTLLNAPYAVAGQHVRLIHYPERTARQKLDAVAQLTTEWNHKLNRNVQLPKTVYYVSSSANLSANPAELFIKPQQMWLGDLVREKLFPPS</sequence>
<evidence type="ECO:0000313" key="2">
    <source>
        <dbReference type="EMBL" id="MFC4102185.1"/>
    </source>
</evidence>
<keyword evidence="3" id="KW-1185">Reference proteome</keyword>
<dbReference type="RefSeq" id="WP_377720808.1">
    <property type="nucleotide sequence ID" value="NZ_JBHSAM010000031.1"/>
</dbReference>
<gene>
    <name evidence="2" type="ORF">ACFOZ8_21360</name>
</gene>
<organism evidence="2 3">
    <name type="scientific">Paenibacillus xanthanilyticus</name>
    <dbReference type="NCBI Taxonomy" id="1783531"/>
    <lineage>
        <taxon>Bacteria</taxon>
        <taxon>Bacillati</taxon>
        <taxon>Bacillota</taxon>
        <taxon>Bacilli</taxon>
        <taxon>Bacillales</taxon>
        <taxon>Paenibacillaceae</taxon>
        <taxon>Paenibacillus</taxon>
    </lineage>
</organism>
<evidence type="ECO:0000256" key="1">
    <source>
        <dbReference type="SAM" id="Phobius"/>
    </source>
</evidence>
<dbReference type="Proteomes" id="UP001595715">
    <property type="component" value="Unassembled WGS sequence"/>
</dbReference>
<keyword evidence="1" id="KW-1133">Transmembrane helix</keyword>
<name>A0ABV8K808_9BACL</name>
<feature type="transmembrane region" description="Helical" evidence="1">
    <location>
        <begin position="39"/>
        <end position="58"/>
    </location>
</feature>
<feature type="transmembrane region" description="Helical" evidence="1">
    <location>
        <begin position="237"/>
        <end position="255"/>
    </location>
</feature>
<accession>A0ABV8K808</accession>
<keyword evidence="1" id="KW-0472">Membrane</keyword>
<reference evidence="3" key="1">
    <citation type="journal article" date="2019" name="Int. J. Syst. Evol. Microbiol.">
        <title>The Global Catalogue of Microorganisms (GCM) 10K type strain sequencing project: providing services to taxonomists for standard genome sequencing and annotation.</title>
        <authorList>
            <consortium name="The Broad Institute Genomics Platform"/>
            <consortium name="The Broad Institute Genome Sequencing Center for Infectious Disease"/>
            <person name="Wu L."/>
            <person name="Ma J."/>
        </authorList>
    </citation>
    <scope>NUCLEOTIDE SEQUENCE [LARGE SCALE GENOMIC DNA]</scope>
    <source>
        <strain evidence="3">IBRC-M 10987</strain>
    </source>
</reference>
<proteinExistence type="predicted"/>
<feature type="transmembrane region" description="Helical" evidence="1">
    <location>
        <begin position="121"/>
        <end position="147"/>
    </location>
</feature>
<evidence type="ECO:0000313" key="3">
    <source>
        <dbReference type="Proteomes" id="UP001595715"/>
    </source>
</evidence>
<feature type="transmembrane region" description="Helical" evidence="1">
    <location>
        <begin position="87"/>
        <end position="109"/>
    </location>
</feature>
<keyword evidence="1" id="KW-0812">Transmembrane</keyword>
<feature type="transmembrane region" description="Helical" evidence="1">
    <location>
        <begin position="12"/>
        <end position="32"/>
    </location>
</feature>